<keyword evidence="2" id="KW-0614">Plasmid</keyword>
<accession>A0A1L7ANH1</accession>
<evidence type="ECO:0000256" key="1">
    <source>
        <dbReference type="SAM" id="Phobius"/>
    </source>
</evidence>
<dbReference type="RefSeq" id="WP_075801024.1">
    <property type="nucleotide sequence ID" value="NZ_CP015585.1"/>
</dbReference>
<sequence>MLGGKLRGLPPGLPWFVAGAVFCVLGALMASGPQAREVAQLGWWGAIGFVVLILAVSGRKWPEAR</sequence>
<feature type="transmembrane region" description="Helical" evidence="1">
    <location>
        <begin position="41"/>
        <end position="58"/>
    </location>
</feature>
<evidence type="ECO:0000313" key="2">
    <source>
        <dbReference type="EMBL" id="APT60326.1"/>
    </source>
</evidence>
<organism evidence="2 3">
    <name type="scientific">Roseomonas gilardii</name>
    <dbReference type="NCBI Taxonomy" id="257708"/>
    <lineage>
        <taxon>Bacteria</taxon>
        <taxon>Pseudomonadati</taxon>
        <taxon>Pseudomonadota</taxon>
        <taxon>Alphaproteobacteria</taxon>
        <taxon>Acetobacterales</taxon>
        <taxon>Roseomonadaceae</taxon>
        <taxon>Roseomonas</taxon>
    </lineage>
</organism>
<dbReference type="KEGG" id="rgi:RGI145_23655"/>
<name>A0A1L7ANH1_9PROT</name>
<keyword evidence="1" id="KW-0812">Transmembrane</keyword>
<evidence type="ECO:0000313" key="3">
    <source>
        <dbReference type="Proteomes" id="UP000185494"/>
    </source>
</evidence>
<dbReference type="Proteomes" id="UP000185494">
    <property type="component" value="Chromosome 1"/>
</dbReference>
<keyword evidence="1" id="KW-0472">Membrane</keyword>
<feature type="transmembrane region" description="Helical" evidence="1">
    <location>
        <begin position="12"/>
        <end position="29"/>
    </location>
</feature>
<reference evidence="2 3" key="1">
    <citation type="submission" date="2016-05" db="EMBL/GenBank/DDBJ databases">
        <title>Complete Genome and Methylome Analysis of Psychrotrophic Bacterial Isolates from Antarctic Lake Untersee.</title>
        <authorList>
            <person name="Fomenkov A."/>
            <person name="Akimov V.N."/>
            <person name="Vasilyeva L.V."/>
            <person name="Andersen D."/>
            <person name="Vincze T."/>
            <person name="Roberts R.J."/>
        </authorList>
    </citation>
    <scope>NUCLEOTIDE SEQUENCE [LARGE SCALE GENOMIC DNA]</scope>
    <source>
        <strain evidence="2 3">U14-5</strain>
        <plasmid evidence="3">Plasmid 1</plasmid>
    </source>
</reference>
<dbReference type="EMBL" id="CP015585">
    <property type="protein sequence ID" value="APT60326.1"/>
    <property type="molecule type" value="Genomic_DNA"/>
</dbReference>
<dbReference type="AlphaFoldDB" id="A0A1L7ANH1"/>
<geneLocation type="plasmid" evidence="2 3">
    <name>1</name>
</geneLocation>
<gene>
    <name evidence="2" type="ORF">RGI145_23655</name>
</gene>
<protein>
    <submittedName>
        <fullName evidence="2">Uncharacterized protein</fullName>
    </submittedName>
</protein>
<keyword evidence="1" id="KW-1133">Transmembrane helix</keyword>
<proteinExistence type="predicted"/>